<evidence type="ECO:0000256" key="5">
    <source>
        <dbReference type="PIRSR" id="PIRSR000524-50"/>
    </source>
</evidence>
<evidence type="ECO:0000256" key="6">
    <source>
        <dbReference type="RuleBase" id="RU004075"/>
    </source>
</evidence>
<feature type="binding site" evidence="4">
    <location>
        <position position="355"/>
    </location>
    <ligand>
        <name>substrate</name>
    </ligand>
</feature>
<gene>
    <name evidence="9" type="ORF">C8N34_101360</name>
</gene>
<dbReference type="InterPro" id="IPR015424">
    <property type="entry name" value="PyrdxlP-dep_Trfase"/>
</dbReference>
<evidence type="ECO:0000313" key="10">
    <source>
        <dbReference type="Proteomes" id="UP000244224"/>
    </source>
</evidence>
<dbReference type="Gene3D" id="3.40.640.10">
    <property type="entry name" value="Type I PLP-dependent aspartate aminotransferase-like (Major domain)"/>
    <property type="match status" value="1"/>
</dbReference>
<evidence type="ECO:0000256" key="7">
    <source>
        <dbReference type="RuleBase" id="RU004504"/>
    </source>
</evidence>
<dbReference type="GO" id="GO:0008453">
    <property type="term" value="F:alanine-glyoxylate transaminase activity"/>
    <property type="evidence" value="ECO:0007669"/>
    <property type="project" value="TreeGrafter"/>
</dbReference>
<dbReference type="PIRSF" id="PIRSF000524">
    <property type="entry name" value="SPT"/>
    <property type="match status" value="1"/>
</dbReference>
<dbReference type="InterPro" id="IPR015421">
    <property type="entry name" value="PyrdxlP-dep_Trfase_major"/>
</dbReference>
<dbReference type="InterPro" id="IPR000192">
    <property type="entry name" value="Aminotrans_V_dom"/>
</dbReference>
<name>A0A2T6BBJ6_9RHOB</name>
<dbReference type="Pfam" id="PF00266">
    <property type="entry name" value="Aminotran_5"/>
    <property type="match status" value="1"/>
</dbReference>
<dbReference type="SUPFAM" id="SSF53383">
    <property type="entry name" value="PLP-dependent transferases"/>
    <property type="match status" value="1"/>
</dbReference>
<evidence type="ECO:0000256" key="4">
    <source>
        <dbReference type="PIRSR" id="PIRSR000524-1"/>
    </source>
</evidence>
<dbReference type="EMBL" id="QBKP01000001">
    <property type="protein sequence ID" value="PTX53444.1"/>
    <property type="molecule type" value="Genomic_DNA"/>
</dbReference>
<dbReference type="RefSeq" id="WP_108127126.1">
    <property type="nucleotide sequence ID" value="NZ_QBKP01000001.1"/>
</dbReference>
<dbReference type="GO" id="GO:0019265">
    <property type="term" value="P:glycine biosynthetic process, by transamination of glyoxylate"/>
    <property type="evidence" value="ECO:0007669"/>
    <property type="project" value="TreeGrafter"/>
</dbReference>
<dbReference type="InterPro" id="IPR020578">
    <property type="entry name" value="Aminotrans_V_PyrdxlP_BS"/>
</dbReference>
<dbReference type="InterPro" id="IPR015422">
    <property type="entry name" value="PyrdxlP-dep_Trfase_small"/>
</dbReference>
<comment type="similarity">
    <text evidence="2 6">Belongs to the class-V pyridoxal-phosphate-dependent aminotransferase family.</text>
</comment>
<dbReference type="PANTHER" id="PTHR21152">
    <property type="entry name" value="AMINOTRANSFERASE CLASS V"/>
    <property type="match status" value="1"/>
</dbReference>
<protein>
    <submittedName>
        <fullName evidence="9">Alanine-glyoxylate transaminase/serine-glyoxylate transaminase/serine-pyruvate transaminase</fullName>
    </submittedName>
</protein>
<dbReference type="OrthoDB" id="389074at2"/>
<dbReference type="Proteomes" id="UP000244224">
    <property type="component" value="Unassembled WGS sequence"/>
</dbReference>
<keyword evidence="9" id="KW-0670">Pyruvate</keyword>
<evidence type="ECO:0000256" key="3">
    <source>
        <dbReference type="ARBA" id="ARBA00022898"/>
    </source>
</evidence>
<accession>A0A2T6BBJ6</accession>
<evidence type="ECO:0000259" key="8">
    <source>
        <dbReference type="Pfam" id="PF00266"/>
    </source>
</evidence>
<comment type="caution">
    <text evidence="9">The sequence shown here is derived from an EMBL/GenBank/DDBJ whole genome shotgun (WGS) entry which is preliminary data.</text>
</comment>
<evidence type="ECO:0000256" key="1">
    <source>
        <dbReference type="ARBA" id="ARBA00001933"/>
    </source>
</evidence>
<reference evidence="9 10" key="1">
    <citation type="submission" date="2018-04" db="EMBL/GenBank/DDBJ databases">
        <title>Genomic Encyclopedia of Archaeal and Bacterial Type Strains, Phase II (KMG-II): from individual species to whole genera.</title>
        <authorList>
            <person name="Goeker M."/>
        </authorList>
    </citation>
    <scope>NUCLEOTIDE SEQUENCE [LARGE SCALE GENOMIC DNA]</scope>
    <source>
        <strain evidence="9 10">DSM 21823</strain>
    </source>
</reference>
<proteinExistence type="inferred from homology"/>
<feature type="domain" description="Aminotransferase class V" evidence="8">
    <location>
        <begin position="48"/>
        <end position="343"/>
    </location>
</feature>
<dbReference type="GO" id="GO:0004760">
    <property type="term" value="F:L-serine-pyruvate transaminase activity"/>
    <property type="evidence" value="ECO:0007669"/>
    <property type="project" value="TreeGrafter"/>
</dbReference>
<dbReference type="PANTHER" id="PTHR21152:SF40">
    <property type="entry name" value="ALANINE--GLYOXYLATE AMINOTRANSFERASE"/>
    <property type="match status" value="1"/>
</dbReference>
<dbReference type="Gene3D" id="3.90.1150.10">
    <property type="entry name" value="Aspartate Aminotransferase, domain 1"/>
    <property type="match status" value="1"/>
</dbReference>
<sequence>MTLANGRPYLAIPGPSTMPDRVLNAMHRAAPNIYAGALPEMVESLWPDLRRLAGTKAYVALYIANGHGAWEAANANLFSRGDRALVVATGRFGIGWAESATAQGVQAELLDFGKAAPADPARIEAALRADTAHGIKAVLVTHVDTASSVKNDIPAIRRAIDAAGHPALLAVDCIASMGCDAFFMDDWGVDVVVAASQKGLMVPPGLGILWFSDRAMERCKTSDLRTPYWNWTPRATATEFWQHWAGTAPTHHLFGLRESLNMIAEEGLEAVWARHAALARTVWAAFDAWGAGHPEIALNVADPASRGHSVTAARIGPAPNASRLRDWLEQRAGVTLGIGLGMALPSEPAYHGFLRVAHMGHVNAHMTLGVLAAMEAGMIALDIPHGPGALTAAAHAVAGAAGA</sequence>
<evidence type="ECO:0000313" key="9">
    <source>
        <dbReference type="EMBL" id="PTX53444.1"/>
    </source>
</evidence>
<organism evidence="9 10">
    <name type="scientific">Gemmobacter caeni</name>
    <dbReference type="NCBI Taxonomy" id="589035"/>
    <lineage>
        <taxon>Bacteria</taxon>
        <taxon>Pseudomonadati</taxon>
        <taxon>Pseudomonadota</taxon>
        <taxon>Alphaproteobacteria</taxon>
        <taxon>Rhodobacterales</taxon>
        <taxon>Paracoccaceae</taxon>
        <taxon>Gemmobacter</taxon>
    </lineage>
</organism>
<dbReference type="AlphaFoldDB" id="A0A2T6BBJ6"/>
<comment type="cofactor">
    <cofactor evidence="1 5 7">
        <name>pyridoxal 5'-phosphate</name>
        <dbReference type="ChEBI" id="CHEBI:597326"/>
    </cofactor>
</comment>
<evidence type="ECO:0000256" key="2">
    <source>
        <dbReference type="ARBA" id="ARBA00009236"/>
    </source>
</evidence>
<dbReference type="PROSITE" id="PS00595">
    <property type="entry name" value="AA_TRANSFER_CLASS_5"/>
    <property type="match status" value="1"/>
</dbReference>
<dbReference type="InterPro" id="IPR024169">
    <property type="entry name" value="SP_NH2Trfase/AEP_transaminase"/>
</dbReference>
<feature type="modified residue" description="N6-(pyridoxal phosphate)lysine" evidence="5">
    <location>
        <position position="198"/>
    </location>
</feature>
<keyword evidence="10" id="KW-1185">Reference proteome</keyword>
<keyword evidence="3 5" id="KW-0663">Pyridoxal phosphate</keyword>